<organism evidence="1 2">
    <name type="scientific">Macrostomum lignano</name>
    <dbReference type="NCBI Taxonomy" id="282301"/>
    <lineage>
        <taxon>Eukaryota</taxon>
        <taxon>Metazoa</taxon>
        <taxon>Spiralia</taxon>
        <taxon>Lophotrochozoa</taxon>
        <taxon>Platyhelminthes</taxon>
        <taxon>Rhabditophora</taxon>
        <taxon>Macrostomorpha</taxon>
        <taxon>Macrostomida</taxon>
        <taxon>Macrostomidae</taxon>
        <taxon>Macrostomum</taxon>
    </lineage>
</organism>
<sequence>MHFRKRTWKNKAFRRPAVHMKAFSPKEHPDQPFVRHAVTRCLWANEGIVYGFRQRRRRRVRGTCCCAAARLPPDSELRQRYAKYAVPPEEAEWIGLSLAEACKKQLKLESRWPRSRRRPPCLKKIELMRRLREPQNSARGSSCLVTWP</sequence>
<evidence type="ECO:0000313" key="2">
    <source>
        <dbReference type="WBParaSite" id="maker-unitig_32168-snap-gene-0.1-mRNA-1"/>
    </source>
</evidence>
<keyword evidence="1" id="KW-1185">Reference proteome</keyword>
<name>A0A1I8FEV2_9PLAT</name>
<dbReference type="AlphaFoldDB" id="A0A1I8FEV2"/>
<protein>
    <submittedName>
        <fullName evidence="2">Uncharacterized protein</fullName>
    </submittedName>
</protein>
<dbReference type="WBParaSite" id="maker-unitig_32168-snap-gene-0.1-mRNA-1">
    <property type="protein sequence ID" value="maker-unitig_32168-snap-gene-0.1-mRNA-1"/>
    <property type="gene ID" value="maker-unitig_32168-snap-gene-0.1"/>
</dbReference>
<accession>A0A1I8FEV2</accession>
<proteinExistence type="predicted"/>
<reference evidence="2" key="1">
    <citation type="submission" date="2016-11" db="UniProtKB">
        <authorList>
            <consortium name="WormBaseParasite"/>
        </authorList>
    </citation>
    <scope>IDENTIFICATION</scope>
</reference>
<evidence type="ECO:0000313" key="1">
    <source>
        <dbReference type="Proteomes" id="UP000095280"/>
    </source>
</evidence>
<dbReference type="Proteomes" id="UP000095280">
    <property type="component" value="Unplaced"/>
</dbReference>